<organism evidence="1">
    <name type="scientific">marine sediment metagenome</name>
    <dbReference type="NCBI Taxonomy" id="412755"/>
    <lineage>
        <taxon>unclassified sequences</taxon>
        <taxon>metagenomes</taxon>
        <taxon>ecological metagenomes</taxon>
    </lineage>
</organism>
<reference evidence="1" key="1">
    <citation type="journal article" date="2014" name="Front. Microbiol.">
        <title>High frequency of phylogenetically diverse reductive dehalogenase-homologous genes in deep subseafloor sedimentary metagenomes.</title>
        <authorList>
            <person name="Kawai M."/>
            <person name="Futagami T."/>
            <person name="Toyoda A."/>
            <person name="Takaki Y."/>
            <person name="Nishi S."/>
            <person name="Hori S."/>
            <person name="Arai W."/>
            <person name="Tsubouchi T."/>
            <person name="Morono Y."/>
            <person name="Uchiyama I."/>
            <person name="Ito T."/>
            <person name="Fujiyama A."/>
            <person name="Inagaki F."/>
            <person name="Takami H."/>
        </authorList>
    </citation>
    <scope>NUCLEOTIDE SEQUENCE</scope>
    <source>
        <strain evidence="1">Expedition CK06-06</strain>
    </source>
</reference>
<gene>
    <name evidence="1" type="ORF">S01H1_17390</name>
</gene>
<name>X0RRZ1_9ZZZZ</name>
<dbReference type="EMBL" id="BARS01009222">
    <property type="protein sequence ID" value="GAF71614.1"/>
    <property type="molecule type" value="Genomic_DNA"/>
</dbReference>
<dbReference type="AlphaFoldDB" id="X0RRZ1"/>
<sequence length="58" mass="6881">MNEIISHDIEETPEGLYRGTIRFRSDTTVEIVKPTAEEAWAWCREFEEKYGKTSTELW</sequence>
<proteinExistence type="predicted"/>
<protein>
    <submittedName>
        <fullName evidence="1">Uncharacterized protein</fullName>
    </submittedName>
</protein>
<accession>X0RRZ1</accession>
<comment type="caution">
    <text evidence="1">The sequence shown here is derived from an EMBL/GenBank/DDBJ whole genome shotgun (WGS) entry which is preliminary data.</text>
</comment>
<evidence type="ECO:0000313" key="1">
    <source>
        <dbReference type="EMBL" id="GAF71614.1"/>
    </source>
</evidence>